<evidence type="ECO:0000313" key="3">
    <source>
        <dbReference type="Proteomes" id="UP000681967"/>
    </source>
</evidence>
<protein>
    <submittedName>
        <fullName evidence="1">Uncharacterized protein</fullName>
    </submittedName>
</protein>
<dbReference type="EMBL" id="CAJOBH010107776">
    <property type="protein sequence ID" value="CAF4645961.1"/>
    <property type="molecule type" value="Genomic_DNA"/>
</dbReference>
<reference evidence="1" key="1">
    <citation type="submission" date="2021-02" db="EMBL/GenBank/DDBJ databases">
        <authorList>
            <person name="Nowell W R."/>
        </authorList>
    </citation>
    <scope>NUCLEOTIDE SEQUENCE</scope>
</reference>
<dbReference type="Proteomes" id="UP000681720">
    <property type="component" value="Unassembled WGS sequence"/>
</dbReference>
<accession>A0A8S2ZQ41</accession>
<dbReference type="Pfam" id="PF12569">
    <property type="entry name" value="NatA_aux_su"/>
    <property type="match status" value="1"/>
</dbReference>
<sequence length="52" mass="6124">MVLCAYVDMLNLEDHIKGHRFFRQAAEIAVEIYIRLYDHPVSEQDDDTNNTL</sequence>
<dbReference type="AlphaFoldDB" id="A0A8S2ZQ41"/>
<feature type="non-terminal residue" evidence="1">
    <location>
        <position position="52"/>
    </location>
</feature>
<comment type="caution">
    <text evidence="1">The sequence shown here is derived from an EMBL/GenBank/DDBJ whole genome shotgun (WGS) entry which is preliminary data.</text>
</comment>
<dbReference type="Proteomes" id="UP000681967">
    <property type="component" value="Unassembled WGS sequence"/>
</dbReference>
<evidence type="ECO:0000313" key="2">
    <source>
        <dbReference type="EMBL" id="CAF4999539.1"/>
    </source>
</evidence>
<dbReference type="EMBL" id="CAJOBJ010206903">
    <property type="protein sequence ID" value="CAF4999539.1"/>
    <property type="molecule type" value="Genomic_DNA"/>
</dbReference>
<name>A0A8S2ZQ41_9BILA</name>
<dbReference type="Gene3D" id="1.25.40.1010">
    <property type="match status" value="1"/>
</dbReference>
<proteinExistence type="predicted"/>
<gene>
    <name evidence="1" type="ORF">BYL167_LOCUS41963</name>
    <name evidence="2" type="ORF">GIL414_LOCUS57159</name>
</gene>
<dbReference type="InterPro" id="IPR021183">
    <property type="entry name" value="NatA_aux_su"/>
</dbReference>
<evidence type="ECO:0000313" key="1">
    <source>
        <dbReference type="EMBL" id="CAF4645961.1"/>
    </source>
</evidence>
<organism evidence="1 3">
    <name type="scientific">Rotaria magnacalcarata</name>
    <dbReference type="NCBI Taxonomy" id="392030"/>
    <lineage>
        <taxon>Eukaryota</taxon>
        <taxon>Metazoa</taxon>
        <taxon>Spiralia</taxon>
        <taxon>Gnathifera</taxon>
        <taxon>Rotifera</taxon>
        <taxon>Eurotatoria</taxon>
        <taxon>Bdelloidea</taxon>
        <taxon>Philodinida</taxon>
        <taxon>Philodinidae</taxon>
        <taxon>Rotaria</taxon>
    </lineage>
</organism>